<keyword evidence="1 3" id="KW-0732">Signal</keyword>
<gene>
    <name evidence="5" type="ORF">FTW19_23885</name>
</gene>
<protein>
    <recommendedName>
        <fullName evidence="4">Calcineurin-like phosphoesterase domain-containing protein</fullName>
    </recommendedName>
</protein>
<dbReference type="Proteomes" id="UP000321820">
    <property type="component" value="Chromosome"/>
</dbReference>
<feature type="chain" id="PRO_5022830598" description="Calcineurin-like phosphoesterase domain-containing protein" evidence="3">
    <location>
        <begin position="21"/>
        <end position="340"/>
    </location>
</feature>
<dbReference type="PANTHER" id="PTHR22953">
    <property type="entry name" value="ACID PHOSPHATASE RELATED"/>
    <property type="match status" value="1"/>
</dbReference>
<dbReference type="InterPro" id="IPR004843">
    <property type="entry name" value="Calcineurin-like_PHP"/>
</dbReference>
<dbReference type="EMBL" id="CP042806">
    <property type="protein sequence ID" value="QEE30769.1"/>
    <property type="molecule type" value="Genomic_DNA"/>
</dbReference>
<evidence type="ECO:0000256" key="2">
    <source>
        <dbReference type="SAM" id="MobiDB-lite"/>
    </source>
</evidence>
<evidence type="ECO:0000313" key="5">
    <source>
        <dbReference type="EMBL" id="QEE30769.1"/>
    </source>
</evidence>
<organism evidence="5 6">
    <name type="scientific">Terriglobus albidus</name>
    <dbReference type="NCBI Taxonomy" id="1592106"/>
    <lineage>
        <taxon>Bacteria</taxon>
        <taxon>Pseudomonadati</taxon>
        <taxon>Acidobacteriota</taxon>
        <taxon>Terriglobia</taxon>
        <taxon>Terriglobales</taxon>
        <taxon>Acidobacteriaceae</taxon>
        <taxon>Terriglobus</taxon>
    </lineage>
</organism>
<dbReference type="Gene3D" id="3.60.21.10">
    <property type="match status" value="1"/>
</dbReference>
<reference evidence="5 6" key="1">
    <citation type="submission" date="2019-08" db="EMBL/GenBank/DDBJ databases">
        <title>Complete genome sequence of Terriglobus albidus strain ORNL.</title>
        <authorList>
            <person name="Podar M."/>
        </authorList>
    </citation>
    <scope>NUCLEOTIDE SEQUENCE [LARGE SCALE GENOMIC DNA]</scope>
    <source>
        <strain evidence="5 6">ORNL</strain>
    </source>
</reference>
<feature type="compositionally biased region" description="Polar residues" evidence="2">
    <location>
        <begin position="34"/>
        <end position="53"/>
    </location>
</feature>
<feature type="region of interest" description="Disordered" evidence="2">
    <location>
        <begin position="24"/>
        <end position="54"/>
    </location>
</feature>
<dbReference type="GO" id="GO:0003993">
    <property type="term" value="F:acid phosphatase activity"/>
    <property type="evidence" value="ECO:0007669"/>
    <property type="project" value="InterPro"/>
</dbReference>
<dbReference type="Pfam" id="PF00149">
    <property type="entry name" value="Metallophos"/>
    <property type="match status" value="1"/>
</dbReference>
<dbReference type="AlphaFoldDB" id="A0A5B9EG35"/>
<dbReference type="InterPro" id="IPR039331">
    <property type="entry name" value="PAPs-like"/>
</dbReference>
<feature type="domain" description="Calcineurin-like phosphoesterase" evidence="4">
    <location>
        <begin position="86"/>
        <end position="261"/>
    </location>
</feature>
<evidence type="ECO:0000313" key="6">
    <source>
        <dbReference type="Proteomes" id="UP000321820"/>
    </source>
</evidence>
<name>A0A5B9EG35_9BACT</name>
<evidence type="ECO:0000256" key="3">
    <source>
        <dbReference type="SAM" id="SignalP"/>
    </source>
</evidence>
<dbReference type="OrthoDB" id="9809781at2"/>
<accession>A0A5B9EG35</accession>
<dbReference type="PANTHER" id="PTHR22953:SF153">
    <property type="entry name" value="PURPLE ACID PHOSPHATASE"/>
    <property type="match status" value="1"/>
</dbReference>
<sequence length="340" mass="38698">MRHAIPVLSCSLIFSLALHAQEEEGKRKFPPPESLSTDSLISQPGPSFTVSDNDISRSPRIIVYGDQRFTDPTNTKVTSPQARRLLVGKIAEEHPDAVLMNGDVPYSGDVVNDYQVFHDETKIWRDEKLHIYPSLGNHEFHGDPQEALDHWWSAFPYLRNRRWYSTQLGKSIYTIALDSDTSLQAGSNQRKWLSNQLANLPASVRFVFISLHHPPVADFQTHINVSHNPRPNEIELRDYLESVAPTMKAKIVLSAGHIHNYERFSRNGVTYLVSGGGAASPVRVERKPEDLYQNDEFPNYHFVEFTLKGDTLTGKMYRLADPEAEKVTWEVKDTFEIKAK</sequence>
<evidence type="ECO:0000256" key="1">
    <source>
        <dbReference type="ARBA" id="ARBA00022729"/>
    </source>
</evidence>
<dbReference type="KEGG" id="talb:FTW19_23885"/>
<proteinExistence type="predicted"/>
<dbReference type="InterPro" id="IPR029052">
    <property type="entry name" value="Metallo-depent_PP-like"/>
</dbReference>
<evidence type="ECO:0000259" key="4">
    <source>
        <dbReference type="Pfam" id="PF00149"/>
    </source>
</evidence>
<dbReference type="RefSeq" id="WP_147650066.1">
    <property type="nucleotide sequence ID" value="NZ_CP042806.1"/>
</dbReference>
<keyword evidence="6" id="KW-1185">Reference proteome</keyword>
<feature type="signal peptide" evidence="3">
    <location>
        <begin position="1"/>
        <end position="20"/>
    </location>
</feature>
<dbReference type="SUPFAM" id="SSF56300">
    <property type="entry name" value="Metallo-dependent phosphatases"/>
    <property type="match status" value="1"/>
</dbReference>